<dbReference type="InterPro" id="IPR027417">
    <property type="entry name" value="P-loop_NTPase"/>
</dbReference>
<dbReference type="CDD" id="cd18808">
    <property type="entry name" value="SF1_C_Upf1"/>
    <property type="match status" value="1"/>
</dbReference>
<dbReference type="Gene3D" id="3.40.50.300">
    <property type="entry name" value="P-loop containing nucleotide triphosphate hydrolases"/>
    <property type="match status" value="3"/>
</dbReference>
<feature type="region of interest" description="Disordered" evidence="1">
    <location>
        <begin position="92"/>
        <end position="148"/>
    </location>
</feature>
<feature type="domain" description="DNA2/NAM7 helicase helicase" evidence="2">
    <location>
        <begin position="614"/>
        <end position="705"/>
    </location>
</feature>
<dbReference type="GO" id="GO:0004386">
    <property type="term" value="F:helicase activity"/>
    <property type="evidence" value="ECO:0007669"/>
    <property type="project" value="InterPro"/>
</dbReference>
<dbReference type="GO" id="GO:0006369">
    <property type="term" value="P:termination of RNA polymerase II transcription"/>
    <property type="evidence" value="ECO:0007669"/>
    <property type="project" value="TreeGrafter"/>
</dbReference>
<dbReference type="PANTHER" id="PTHR10887:SF495">
    <property type="entry name" value="HELICASE SENATAXIN ISOFORM X1-RELATED"/>
    <property type="match status" value="1"/>
</dbReference>
<evidence type="ECO:0000259" key="3">
    <source>
        <dbReference type="Pfam" id="PF13087"/>
    </source>
</evidence>
<dbReference type="GO" id="GO:0001147">
    <property type="term" value="F:transcription termination site sequence-specific DNA binding"/>
    <property type="evidence" value="ECO:0007669"/>
    <property type="project" value="TreeGrafter"/>
</dbReference>
<dbReference type="InterPro" id="IPR045055">
    <property type="entry name" value="DNA2/NAM7-like"/>
</dbReference>
<dbReference type="SUPFAM" id="SSF52540">
    <property type="entry name" value="P-loop containing nucleoside triphosphate hydrolases"/>
    <property type="match status" value="1"/>
</dbReference>
<dbReference type="InterPro" id="IPR041677">
    <property type="entry name" value="DNA2/NAM7_AAA_11"/>
</dbReference>
<feature type="domain" description="DNA2/NAM7 helicase-like C-terminal" evidence="3">
    <location>
        <begin position="716"/>
        <end position="915"/>
    </location>
</feature>
<dbReference type="Pfam" id="PF13086">
    <property type="entry name" value="AAA_11"/>
    <property type="match status" value="2"/>
</dbReference>
<dbReference type="AlphaFoldDB" id="A0A9Q0M253"/>
<protein>
    <submittedName>
        <fullName evidence="4">Uncharacterized protein</fullName>
    </submittedName>
</protein>
<proteinExistence type="predicted"/>
<evidence type="ECO:0000256" key="1">
    <source>
        <dbReference type="SAM" id="MobiDB-lite"/>
    </source>
</evidence>
<reference evidence="4" key="1">
    <citation type="submission" date="2022-12" db="EMBL/GenBank/DDBJ databases">
        <title>Genome assemblies of Blomia tropicalis.</title>
        <authorList>
            <person name="Cui Y."/>
        </authorList>
    </citation>
    <scope>NUCLEOTIDE SEQUENCE</scope>
    <source>
        <tissue evidence="4">Adult mites</tissue>
    </source>
</reference>
<dbReference type="InterPro" id="IPR047187">
    <property type="entry name" value="SF1_C_Upf1"/>
</dbReference>
<accession>A0A9Q0M253</accession>
<sequence>MDYEEMLLTDDEELSFTIINGLNKTSTKPIMKNKVNELNKNVTARIKSENVKIECIDLSSDDDESLDGEIESITNEDTEELVVNDEEIRFSNSDPTCSLSEVKSSSEEQQQQQQQQTTARGLGEPKLANKKEELKTKGKEPLKISNKRPLQTSVPNYVSLKRCKNSAFQSIHSVNKKLREKNLNKDKIPIKSTTESGRRQFGRANSPTIYSPSRTSIENCNENQQLISHELNKFLGKLLSINPIEFSNDFLINMVQRYEENLQLTYKEYAKLYFPFILYDSWSRIKKHDANNYERHLLWIRHTDFQEKGELITIWLNGLIASTKIYHEDYFLDNWIILLTVPPASSTNNCNVTQENGTTSITSYTVIGFVQNVLVDLKDYREFAPEGIPILGQYDQKKDLSLSTVEYVVKLYKSQANIDLIKSNRFIYMQAIRYFRSTVGLIEILSMKKTKTNFIDTFLKPRSDVTKLDWNRHATFKTFFEETYFNEEQRKAILASYNAVQQPYSTNRIVMIQGSPGTGKTHTLVGIVKNILINCSTSKDKPLRILICSPSNSAIDEIALRLIRNRHFLGEFKSSDRKLRIVRIGQRSQVHPAVKKYLLDELVEFNIFKSYKDNPNVIKNPESELKDELLLHTDVILSTLHSVSLNCMSLFREENISSERTIRCAIIDEACQCFEPELLMPLIYPISKIILIGDQLQLPPCTFSRTAFRIGHERPMFERFNLYFEQAAKTDSIITLRRQYRMEKMICRFPSQFFYNNQLITPEGVGNNPRIPIQSYMLFDISESNNKWNSLILDDTSRINIQEVKFIFRLLQAIFLKLGYKIDESSMNIPQSLSFTIGIIAFNGKQKEAIYERIENFMNGKLLKYVDINTVDAFQGQERDIVILSCSGELKWENAITDQRMNVALTRSKSALYICIDGESFSGNVHWESLLIDSQSRKRYVKVNGLQSIDSIQNIISK</sequence>
<gene>
    <name evidence="4" type="ORF">RDWZM_009815</name>
</gene>
<feature type="domain" description="DNA2/NAM7 helicase helicase" evidence="2">
    <location>
        <begin position="485"/>
        <end position="605"/>
    </location>
</feature>
<organism evidence="4 5">
    <name type="scientific">Blomia tropicalis</name>
    <name type="common">Mite</name>
    <dbReference type="NCBI Taxonomy" id="40697"/>
    <lineage>
        <taxon>Eukaryota</taxon>
        <taxon>Metazoa</taxon>
        <taxon>Ecdysozoa</taxon>
        <taxon>Arthropoda</taxon>
        <taxon>Chelicerata</taxon>
        <taxon>Arachnida</taxon>
        <taxon>Acari</taxon>
        <taxon>Acariformes</taxon>
        <taxon>Sarcoptiformes</taxon>
        <taxon>Astigmata</taxon>
        <taxon>Glycyphagoidea</taxon>
        <taxon>Echimyopodidae</taxon>
        <taxon>Blomia</taxon>
    </lineage>
</organism>
<name>A0A9Q0M253_BLOTA</name>
<keyword evidence="5" id="KW-1185">Reference proteome</keyword>
<feature type="compositionally biased region" description="Polar residues" evidence="1">
    <location>
        <begin position="92"/>
        <end position="103"/>
    </location>
</feature>
<evidence type="ECO:0000313" key="4">
    <source>
        <dbReference type="EMBL" id="KAJ6218658.1"/>
    </source>
</evidence>
<dbReference type="PANTHER" id="PTHR10887">
    <property type="entry name" value="DNA2/NAM7 HELICASE FAMILY"/>
    <property type="match status" value="1"/>
</dbReference>
<evidence type="ECO:0000313" key="5">
    <source>
        <dbReference type="Proteomes" id="UP001142055"/>
    </source>
</evidence>
<evidence type="ECO:0000259" key="2">
    <source>
        <dbReference type="Pfam" id="PF13086"/>
    </source>
</evidence>
<dbReference type="Proteomes" id="UP001142055">
    <property type="component" value="Chromosome 3"/>
</dbReference>
<feature type="compositionally biased region" description="Polar residues" evidence="1">
    <location>
        <begin position="203"/>
        <end position="215"/>
    </location>
</feature>
<feature type="compositionally biased region" description="Basic and acidic residues" evidence="1">
    <location>
        <begin position="127"/>
        <end position="142"/>
    </location>
</feature>
<dbReference type="InterPro" id="IPR041679">
    <property type="entry name" value="DNA2/NAM7-like_C"/>
</dbReference>
<dbReference type="EMBL" id="JAPWDV010000003">
    <property type="protein sequence ID" value="KAJ6218658.1"/>
    <property type="molecule type" value="Genomic_DNA"/>
</dbReference>
<comment type="caution">
    <text evidence="4">The sequence shown here is derived from an EMBL/GenBank/DDBJ whole genome shotgun (WGS) entry which is preliminary data.</text>
</comment>
<dbReference type="GO" id="GO:0016604">
    <property type="term" value="C:nuclear body"/>
    <property type="evidence" value="ECO:0007669"/>
    <property type="project" value="TreeGrafter"/>
</dbReference>
<dbReference type="Pfam" id="PF13087">
    <property type="entry name" value="AAA_12"/>
    <property type="match status" value="1"/>
</dbReference>
<feature type="region of interest" description="Disordered" evidence="1">
    <location>
        <begin position="194"/>
        <end position="215"/>
    </location>
</feature>